<evidence type="ECO:0000313" key="1">
    <source>
        <dbReference type="EMBL" id="KAG5570326.1"/>
    </source>
</evidence>
<comment type="caution">
    <text evidence="1">The sequence shown here is derived from an EMBL/GenBank/DDBJ whole genome shotgun (WGS) entry which is preliminary data.</text>
</comment>
<gene>
    <name evidence="1" type="ORF">H5410_060092</name>
</gene>
<sequence>MVTIYKFKATKENQLIMLDHAIMENILSFKSKLFKEGVCLEGHPGNWCNYTILSCLEGQAIT</sequence>
<dbReference type="EMBL" id="JACXVP010000012">
    <property type="protein sequence ID" value="KAG5570326.1"/>
    <property type="molecule type" value="Genomic_DNA"/>
</dbReference>
<dbReference type="Proteomes" id="UP000824120">
    <property type="component" value="Chromosome 12"/>
</dbReference>
<organism evidence="1 2">
    <name type="scientific">Solanum commersonii</name>
    <name type="common">Commerson's wild potato</name>
    <name type="synonym">Commerson's nightshade</name>
    <dbReference type="NCBI Taxonomy" id="4109"/>
    <lineage>
        <taxon>Eukaryota</taxon>
        <taxon>Viridiplantae</taxon>
        <taxon>Streptophyta</taxon>
        <taxon>Embryophyta</taxon>
        <taxon>Tracheophyta</taxon>
        <taxon>Spermatophyta</taxon>
        <taxon>Magnoliopsida</taxon>
        <taxon>eudicotyledons</taxon>
        <taxon>Gunneridae</taxon>
        <taxon>Pentapetalae</taxon>
        <taxon>asterids</taxon>
        <taxon>lamiids</taxon>
        <taxon>Solanales</taxon>
        <taxon>Solanaceae</taxon>
        <taxon>Solanoideae</taxon>
        <taxon>Solaneae</taxon>
        <taxon>Solanum</taxon>
    </lineage>
</organism>
<keyword evidence="2" id="KW-1185">Reference proteome</keyword>
<reference evidence="1 2" key="1">
    <citation type="submission" date="2020-09" db="EMBL/GenBank/DDBJ databases">
        <title>De no assembly of potato wild relative species, Solanum commersonii.</title>
        <authorList>
            <person name="Cho K."/>
        </authorList>
    </citation>
    <scope>NUCLEOTIDE SEQUENCE [LARGE SCALE GENOMIC DNA]</scope>
    <source>
        <strain evidence="1">LZ3.2</strain>
        <tissue evidence="1">Leaf</tissue>
    </source>
</reference>
<name>A0A9J5W5H9_SOLCO</name>
<dbReference type="AlphaFoldDB" id="A0A9J5W5H9"/>
<accession>A0A9J5W5H9</accession>
<protein>
    <submittedName>
        <fullName evidence="1">Uncharacterized protein</fullName>
    </submittedName>
</protein>
<evidence type="ECO:0000313" key="2">
    <source>
        <dbReference type="Proteomes" id="UP000824120"/>
    </source>
</evidence>
<proteinExistence type="predicted"/>